<comment type="caution">
    <text evidence="1">The sequence shown here is derived from an EMBL/GenBank/DDBJ whole genome shotgun (WGS) entry which is preliminary data.</text>
</comment>
<accession>A0AAD8NJ39</accession>
<proteinExistence type="predicted"/>
<organism evidence="1 2">
    <name type="scientific">Tagetes erecta</name>
    <name type="common">African marigold</name>
    <dbReference type="NCBI Taxonomy" id="13708"/>
    <lineage>
        <taxon>Eukaryota</taxon>
        <taxon>Viridiplantae</taxon>
        <taxon>Streptophyta</taxon>
        <taxon>Embryophyta</taxon>
        <taxon>Tracheophyta</taxon>
        <taxon>Spermatophyta</taxon>
        <taxon>Magnoliopsida</taxon>
        <taxon>eudicotyledons</taxon>
        <taxon>Gunneridae</taxon>
        <taxon>Pentapetalae</taxon>
        <taxon>asterids</taxon>
        <taxon>campanulids</taxon>
        <taxon>Asterales</taxon>
        <taxon>Asteraceae</taxon>
        <taxon>Asteroideae</taxon>
        <taxon>Heliantheae alliance</taxon>
        <taxon>Tageteae</taxon>
        <taxon>Tagetes</taxon>
    </lineage>
</organism>
<dbReference type="AlphaFoldDB" id="A0AAD8NJ39"/>
<gene>
    <name evidence="1" type="ORF">QVD17_38079</name>
</gene>
<evidence type="ECO:0000313" key="2">
    <source>
        <dbReference type="Proteomes" id="UP001229421"/>
    </source>
</evidence>
<reference evidence="1" key="1">
    <citation type="journal article" date="2023" name="bioRxiv">
        <title>Improved chromosome-level genome assembly for marigold (Tagetes erecta).</title>
        <authorList>
            <person name="Jiang F."/>
            <person name="Yuan L."/>
            <person name="Wang S."/>
            <person name="Wang H."/>
            <person name="Xu D."/>
            <person name="Wang A."/>
            <person name="Fan W."/>
        </authorList>
    </citation>
    <scope>NUCLEOTIDE SEQUENCE</scope>
    <source>
        <strain evidence="1">WSJ</strain>
        <tissue evidence="1">Leaf</tissue>
    </source>
</reference>
<protein>
    <submittedName>
        <fullName evidence="1">Uncharacterized protein</fullName>
    </submittedName>
</protein>
<evidence type="ECO:0000313" key="1">
    <source>
        <dbReference type="EMBL" id="KAK1411529.1"/>
    </source>
</evidence>
<keyword evidence="2" id="KW-1185">Reference proteome</keyword>
<sequence length="100" mass="11604">MQVCVVCWNSRLSLTLTYKDVARFGYCFDFRFLILLLCVRGTKAIFVSRLSLQEQSDDAEEVMVHLGFFQGNVLFGTEKKVASLFDDHLDPDDFTRYLLH</sequence>
<dbReference type="Proteomes" id="UP001229421">
    <property type="component" value="Unassembled WGS sequence"/>
</dbReference>
<dbReference type="EMBL" id="JAUHHV010000010">
    <property type="protein sequence ID" value="KAK1411529.1"/>
    <property type="molecule type" value="Genomic_DNA"/>
</dbReference>
<name>A0AAD8NJ39_TARER</name>